<dbReference type="InterPro" id="IPR052233">
    <property type="entry name" value="Rho-type_GEFs"/>
</dbReference>
<dbReference type="Pfam" id="PF00621">
    <property type="entry name" value="RhoGEF"/>
    <property type="match status" value="1"/>
</dbReference>
<name>A0ABR4NSU6_9SACH</name>
<dbReference type="Gene3D" id="1.20.900.10">
    <property type="entry name" value="Dbl homology (DH) domain"/>
    <property type="match status" value="1"/>
</dbReference>
<feature type="domain" description="DH" evidence="4">
    <location>
        <begin position="476"/>
        <end position="666"/>
    </location>
</feature>
<dbReference type="PROSITE" id="PS50219">
    <property type="entry name" value="CNH"/>
    <property type="match status" value="1"/>
</dbReference>
<dbReference type="SMART" id="SM00325">
    <property type="entry name" value="RhoGEF"/>
    <property type="match status" value="1"/>
</dbReference>
<accession>A0ABR4NSU6</accession>
<dbReference type="InterPro" id="IPR000219">
    <property type="entry name" value="DH_dom"/>
</dbReference>
<protein>
    <submittedName>
        <fullName evidence="6">Rho1 guanine nucleotide exchange factor TUS1</fullName>
    </submittedName>
</protein>
<gene>
    <name evidence="6" type="ORF">RNJ44_00533</name>
</gene>
<keyword evidence="1" id="KW-0344">Guanine-nucleotide releasing factor</keyword>
<feature type="domain" description="PH" evidence="3">
    <location>
        <begin position="721"/>
        <end position="876"/>
    </location>
</feature>
<evidence type="ECO:0000256" key="2">
    <source>
        <dbReference type="SAM" id="MobiDB-lite"/>
    </source>
</evidence>
<evidence type="ECO:0000259" key="4">
    <source>
        <dbReference type="PROSITE" id="PS50010"/>
    </source>
</evidence>
<dbReference type="EMBL" id="JBEVYD010000007">
    <property type="protein sequence ID" value="KAL3231498.1"/>
    <property type="molecule type" value="Genomic_DNA"/>
</dbReference>
<dbReference type="Pfam" id="PF00780">
    <property type="entry name" value="CNH"/>
    <property type="match status" value="1"/>
</dbReference>
<dbReference type="Gene3D" id="2.30.29.30">
    <property type="entry name" value="Pleckstrin-homology domain (PH domain)/Phosphotyrosine-binding domain (PTB)"/>
    <property type="match status" value="1"/>
</dbReference>
<comment type="caution">
    <text evidence="6">The sequence shown here is derived from an EMBL/GenBank/DDBJ whole genome shotgun (WGS) entry which is preliminary data.</text>
</comment>
<evidence type="ECO:0000313" key="7">
    <source>
        <dbReference type="Proteomes" id="UP001623330"/>
    </source>
</evidence>
<dbReference type="InterPro" id="IPR001849">
    <property type="entry name" value="PH_domain"/>
</dbReference>
<organism evidence="6 7">
    <name type="scientific">Nakaseomyces bracarensis</name>
    <dbReference type="NCBI Taxonomy" id="273131"/>
    <lineage>
        <taxon>Eukaryota</taxon>
        <taxon>Fungi</taxon>
        <taxon>Dikarya</taxon>
        <taxon>Ascomycota</taxon>
        <taxon>Saccharomycotina</taxon>
        <taxon>Saccharomycetes</taxon>
        <taxon>Saccharomycetales</taxon>
        <taxon>Saccharomycetaceae</taxon>
        <taxon>Nakaseomyces</taxon>
    </lineage>
</organism>
<evidence type="ECO:0000313" key="6">
    <source>
        <dbReference type="EMBL" id="KAL3231498.1"/>
    </source>
</evidence>
<feature type="compositionally biased region" description="Polar residues" evidence="2">
    <location>
        <begin position="71"/>
        <end position="90"/>
    </location>
</feature>
<dbReference type="PANTHER" id="PTHR46572">
    <property type="entry name" value="RHO1 GDP-GTP EXCHANGE PROTEIN 1-RELATED"/>
    <property type="match status" value="1"/>
</dbReference>
<feature type="domain" description="CNH" evidence="5">
    <location>
        <begin position="936"/>
        <end position="1276"/>
    </location>
</feature>
<dbReference type="PROSITE" id="PS50003">
    <property type="entry name" value="PH_DOMAIN"/>
    <property type="match status" value="1"/>
</dbReference>
<reference evidence="6 7" key="1">
    <citation type="submission" date="2024-05" db="EMBL/GenBank/DDBJ databases">
        <title>Long read based assembly of the Candida bracarensis genome reveals expanded adhesin content.</title>
        <authorList>
            <person name="Marcet-Houben M."/>
            <person name="Ksiezopolska E."/>
            <person name="Gabaldon T."/>
        </authorList>
    </citation>
    <scope>NUCLEOTIDE SEQUENCE [LARGE SCALE GENOMIC DNA]</scope>
    <source>
        <strain evidence="6 7">CBM6</strain>
    </source>
</reference>
<dbReference type="InterPro" id="IPR011993">
    <property type="entry name" value="PH-like_dom_sf"/>
</dbReference>
<feature type="region of interest" description="Disordered" evidence="2">
    <location>
        <begin position="778"/>
        <end position="797"/>
    </location>
</feature>
<dbReference type="SMART" id="SM00036">
    <property type="entry name" value="CNH"/>
    <property type="match status" value="1"/>
</dbReference>
<dbReference type="PANTHER" id="PTHR46572:SF1">
    <property type="entry name" value="RHO1 GUANINE NUCLEOTIDE EXCHANGE FACTOR TUS1"/>
    <property type="match status" value="1"/>
</dbReference>
<evidence type="ECO:0000259" key="3">
    <source>
        <dbReference type="PROSITE" id="PS50003"/>
    </source>
</evidence>
<dbReference type="Proteomes" id="UP001623330">
    <property type="component" value="Unassembled WGS sequence"/>
</dbReference>
<dbReference type="InterPro" id="IPR035899">
    <property type="entry name" value="DBL_dom_sf"/>
</dbReference>
<evidence type="ECO:0000256" key="1">
    <source>
        <dbReference type="ARBA" id="ARBA00022658"/>
    </source>
</evidence>
<dbReference type="InterPro" id="IPR001180">
    <property type="entry name" value="CNH_dom"/>
</dbReference>
<feature type="compositionally biased region" description="Basic and acidic residues" evidence="2">
    <location>
        <begin position="779"/>
        <end position="788"/>
    </location>
</feature>
<feature type="compositionally biased region" description="Low complexity" evidence="2">
    <location>
        <begin position="24"/>
        <end position="40"/>
    </location>
</feature>
<proteinExistence type="predicted"/>
<feature type="region of interest" description="Disordered" evidence="2">
    <location>
        <begin position="1"/>
        <end position="135"/>
    </location>
</feature>
<dbReference type="SMART" id="SM00233">
    <property type="entry name" value="PH"/>
    <property type="match status" value="1"/>
</dbReference>
<evidence type="ECO:0000259" key="5">
    <source>
        <dbReference type="PROSITE" id="PS50219"/>
    </source>
</evidence>
<sequence>MYGYNTPERGKHGNGRSPQSRGSPQRQNPTLPQLPPLNTRSSFLDGSEDSAVSDVSIGWTPLGEQKHSHSKNNTTIGSHSTLVSEGSRSPLSPRYARENAMSDLPNGFSPLSISSSSNTKVRRRPPPPITRSTDSLVDAVPSLPASPFINKSNRSPAYRKVTPMTNNYKSPFIGEQELKEYMAQYDQTPSKKVYKSPFVGDPDSEIIIPSSSTAKAKDEKIVKSTTNEIEFYMKPPAPLTSSRNITGISRYSDQVESFYSDSNYTFNNSSARNSSFNSFLGARPLEYVPSITAPTQIFSIELLDEHKLYQCYSIYKLSDIYEWLLKVYFEWFNEYIFEKLDFFQIVQLLLEFQSPKNFEQELIDSNVDKIMSSLIIEGALRFELEDTQEIAVIVAGLSITGIFTELLPCYSFVDNTFGANDYTTICYSTTCCNRLSNEGRQEIKVSEIINKSVGLWTDYWKLSAEELSEINPKEIQRQSFIFDLIILEERSLSMANAAIEIYGKNYDPSLLPDEPNFASLAFDIFQPLIEIHKEYILKPIFWKIKTKGKFIDGIGKIYLKWCHEARDAYLKYSTAMATVHEIISWEKDHDTNFGHWLREVDNYPEITRSKMYHDVIFFGGYFKSLQNMPVTLSSILKNTDPSNEDYELLSTAIKEVAQLSSNVDQVHGFAIDRRKLVRFSRQLVYNSNSKGNTAGYINIGSNEKTSKGDKLALGLTDPLRLMINSGVVLKKSEHWIEPYPVFIALLDNFFLITEIVVKGSSKKYKLLERPIPAEYLSLEMKRKPDESPRSSLQSDLRPTSQMFSDFNAENISKNESEKSFHKHGEKKQTGISNYIPNSTEYAFKIRNTATNDSFTFYVSNHMIWDSWMSAFRKCFQNLNKGYSRNVFNVDIVSSEFYYEDKNAPINLPVAPDGSEIDIALKKYAKNTAKTDLDHGPGSVYCATCLEYEESSFIIIATNRGVYIRKKDGTKTLFTRVLQNNSVKRLQVVPKLGLLFALDGQKLCYFSITSILAAYYDPIKYLSANCVVGIVLKDKVGYFKFADDFGNSRQLFYERKGKIVVATPEFHSIMNTFKCFKVYKKFILPSSTKGLILPEVFDIIIFSKSFMVCTKKSVILYNDTFNEDGISLPVFLNDKEMLSFLKHPHLKSSRFGSSSTSKDDASLAMIIDVKKDIATGKTKPVTAFKLQSGSGYILIYDEAIVKINNVGLIPDWKKDILILDFYCTGASYDNGYLFLIGDNLILIYNLTTDDISLNDLTPIQIINSKKIALLSSDTCDHPMVTSSHPIIPNRQLIFSCLPSSDIV</sequence>
<dbReference type="SUPFAM" id="SSF48065">
    <property type="entry name" value="DBL homology domain (DH-domain)"/>
    <property type="match status" value="1"/>
</dbReference>
<feature type="compositionally biased region" description="Polar residues" evidence="2">
    <location>
        <begin position="109"/>
        <end position="119"/>
    </location>
</feature>
<keyword evidence="7" id="KW-1185">Reference proteome</keyword>
<dbReference type="PROSITE" id="PS50010">
    <property type="entry name" value="DH_2"/>
    <property type="match status" value="1"/>
</dbReference>